<feature type="active site" description="Phosphocysteine intermediate; for EIIB activity" evidence="11">
    <location>
        <position position="35"/>
    </location>
</feature>
<evidence type="ECO:0000259" key="14">
    <source>
        <dbReference type="PROSITE" id="PS51103"/>
    </source>
</evidence>
<evidence type="ECO:0000256" key="8">
    <source>
        <dbReference type="ARBA" id="ARBA00022777"/>
    </source>
</evidence>
<feature type="transmembrane region" description="Helical" evidence="12">
    <location>
        <begin position="146"/>
        <end position="167"/>
    </location>
</feature>
<dbReference type="GO" id="GO:0015771">
    <property type="term" value="P:trehalose transport"/>
    <property type="evidence" value="ECO:0007669"/>
    <property type="project" value="TreeGrafter"/>
</dbReference>
<dbReference type="Pfam" id="PF00367">
    <property type="entry name" value="PTS_EIIB"/>
    <property type="match status" value="1"/>
</dbReference>
<keyword evidence="17" id="KW-1185">Reference proteome</keyword>
<feature type="transmembrane region" description="Helical" evidence="12">
    <location>
        <begin position="359"/>
        <end position="380"/>
    </location>
</feature>
<dbReference type="EMBL" id="BJUG01000005">
    <property type="protein sequence ID" value="GEK36972.1"/>
    <property type="molecule type" value="Genomic_DNA"/>
</dbReference>
<evidence type="ECO:0000313" key="17">
    <source>
        <dbReference type="Proteomes" id="UP000078516"/>
    </source>
</evidence>
<dbReference type="PROSITE" id="PS51098">
    <property type="entry name" value="PTS_EIIB_TYPE_1"/>
    <property type="match status" value="1"/>
</dbReference>
<keyword evidence="6" id="KW-0598">Phosphotransferase system</keyword>
<dbReference type="PANTHER" id="PTHR30175">
    <property type="entry name" value="PHOSPHOTRANSFERASE SYSTEM TRANSPORT PROTEIN"/>
    <property type="match status" value="1"/>
</dbReference>
<keyword evidence="10 12" id="KW-0472">Membrane</keyword>
<evidence type="ECO:0000256" key="10">
    <source>
        <dbReference type="ARBA" id="ARBA00023136"/>
    </source>
</evidence>
<keyword evidence="5" id="KW-0808">Transferase</keyword>
<dbReference type="InterPro" id="IPR050558">
    <property type="entry name" value="PTS_Sugar-Specific_Components"/>
</dbReference>
<feature type="transmembrane region" description="Helical" evidence="12">
    <location>
        <begin position="327"/>
        <end position="347"/>
    </location>
</feature>
<reference evidence="15 18" key="2">
    <citation type="submission" date="2019-07" db="EMBL/GenBank/DDBJ databases">
        <title>Whole genome shotgun sequence of Enterococcus thailandicus NBRC 101867.</title>
        <authorList>
            <person name="Hosoyama A."/>
            <person name="Uohara A."/>
            <person name="Ohji S."/>
            <person name="Ichikawa N."/>
        </authorList>
    </citation>
    <scope>NUCLEOTIDE SEQUENCE [LARGE SCALE GENOMIC DNA]</scope>
    <source>
        <strain evidence="15 18">NBRC 101867</strain>
    </source>
</reference>
<organism evidence="16 17">
    <name type="scientific">Enterococcus thailandicus</name>
    <dbReference type="NCBI Taxonomy" id="417368"/>
    <lineage>
        <taxon>Bacteria</taxon>
        <taxon>Bacillati</taxon>
        <taxon>Bacillota</taxon>
        <taxon>Bacilli</taxon>
        <taxon>Lactobacillales</taxon>
        <taxon>Enterococcaceae</taxon>
        <taxon>Enterococcus</taxon>
    </lineage>
</organism>
<evidence type="ECO:0000256" key="12">
    <source>
        <dbReference type="SAM" id="Phobius"/>
    </source>
</evidence>
<dbReference type="InterPro" id="IPR013013">
    <property type="entry name" value="PTS_EIIC_1"/>
</dbReference>
<dbReference type="GO" id="GO:0016301">
    <property type="term" value="F:kinase activity"/>
    <property type="evidence" value="ECO:0007669"/>
    <property type="project" value="UniProtKB-KW"/>
</dbReference>
<dbReference type="Proteomes" id="UP000078516">
    <property type="component" value="Unassembled WGS sequence"/>
</dbReference>
<proteinExistence type="predicted"/>
<evidence type="ECO:0000256" key="2">
    <source>
        <dbReference type="ARBA" id="ARBA00022448"/>
    </source>
</evidence>
<dbReference type="InterPro" id="IPR001996">
    <property type="entry name" value="PTS_IIB_1"/>
</dbReference>
<dbReference type="GO" id="GO:0008982">
    <property type="term" value="F:protein-N(PI)-phosphohistidine-sugar phosphotransferase activity"/>
    <property type="evidence" value="ECO:0007669"/>
    <property type="project" value="InterPro"/>
</dbReference>
<keyword evidence="9 12" id="KW-1133">Transmembrane helix</keyword>
<sequence length="457" mass="48924">MEKIIQPEQLLLSEQVQLLLTQLGGKNNIESITPCATRLRIQLKKQPATESNEIIQQIPDVKYFILLDKYAEVIMEQGLSETYKALSQQLDQSATKEKLNPIEKLFGLISEIFTPIIPLFAGSGILKGLVVLATTLGWLSETSGTYHILAAASNAVFYFLPIFLAFSAAKTFKVNGYIAGVIAAALIEPNLTGLLTSGGKASTDFLGIPVVLMQYTSTVMPAILGIFFYSFVEKFLKKYIRESMQLVFVPLLSLVITVPLTLMVFGPAGVYLGEGLAAVITWMMDINGPISGAIIAGGWNILVIFGIQWAVNPVMISNISSFGFDRIVPLTGAANFGMAGAALGVFLKSKQSRTRSISGSAFASILLAGVTEPTVYGIAIPLKKPFVAACIGAAAGGAVMGFAKVKAIAFVFGSLTTLPAFISSTFWWYVIGLAVSLVVAMITTLVSGFDETLMPQE</sequence>
<dbReference type="RefSeq" id="WP_067481383.1">
    <property type="nucleotide sequence ID" value="NZ_BJUG01000005.1"/>
</dbReference>
<dbReference type="InterPro" id="IPR036878">
    <property type="entry name" value="Glu_permease_IIB"/>
</dbReference>
<dbReference type="AlphaFoldDB" id="A0A179EV35"/>
<evidence type="ECO:0000313" key="16">
    <source>
        <dbReference type="EMBL" id="OAQ56729.1"/>
    </source>
</evidence>
<dbReference type="PANTHER" id="PTHR30175:SF1">
    <property type="entry name" value="PTS SYSTEM ARBUTIN-, CELLOBIOSE-, AND SALICIN-SPECIFIC EIIBC COMPONENT-RELATED"/>
    <property type="match status" value="1"/>
</dbReference>
<keyword evidence="4" id="KW-0762">Sugar transport</keyword>
<dbReference type="GO" id="GO:0009401">
    <property type="term" value="P:phosphoenolpyruvate-dependent sugar phosphotransferase system"/>
    <property type="evidence" value="ECO:0007669"/>
    <property type="project" value="UniProtKB-KW"/>
</dbReference>
<name>A0A179EV35_ENTTH</name>
<evidence type="ECO:0000256" key="9">
    <source>
        <dbReference type="ARBA" id="ARBA00022989"/>
    </source>
</evidence>
<dbReference type="EMBL" id="LWMN01000002">
    <property type="protein sequence ID" value="OAQ56729.1"/>
    <property type="molecule type" value="Genomic_DNA"/>
</dbReference>
<dbReference type="GO" id="GO:0005886">
    <property type="term" value="C:plasma membrane"/>
    <property type="evidence" value="ECO:0007669"/>
    <property type="project" value="UniProtKB-SubCell"/>
</dbReference>
<dbReference type="Gene3D" id="3.30.1360.60">
    <property type="entry name" value="Glucose permease domain IIB"/>
    <property type="match status" value="1"/>
</dbReference>
<protein>
    <submittedName>
        <fullName evidence="16">PTS beta-glucoside transporter subunit EIIBCA</fullName>
    </submittedName>
    <submittedName>
        <fullName evidence="15">PTS sucrose transporter subunit IIBC</fullName>
    </submittedName>
</protein>
<dbReference type="Proteomes" id="UP000321361">
    <property type="component" value="Unassembled WGS sequence"/>
</dbReference>
<feature type="transmembrane region" description="Helical" evidence="12">
    <location>
        <begin position="386"/>
        <end position="405"/>
    </location>
</feature>
<keyword evidence="8" id="KW-0418">Kinase</keyword>
<feature type="transmembrane region" description="Helical" evidence="12">
    <location>
        <begin position="212"/>
        <end position="232"/>
    </location>
</feature>
<keyword evidence="3" id="KW-1003">Cell membrane</keyword>
<comment type="subcellular location">
    <subcellularLocation>
        <location evidence="1">Cell membrane</location>
        <topology evidence="1">Multi-pass membrane protein</topology>
    </subcellularLocation>
</comment>
<dbReference type="SUPFAM" id="SSF55604">
    <property type="entry name" value="Glucose permease domain IIB"/>
    <property type="match status" value="1"/>
</dbReference>
<evidence type="ECO:0000256" key="5">
    <source>
        <dbReference type="ARBA" id="ARBA00022679"/>
    </source>
</evidence>
<evidence type="ECO:0000259" key="13">
    <source>
        <dbReference type="PROSITE" id="PS51098"/>
    </source>
</evidence>
<dbReference type="InterPro" id="IPR003352">
    <property type="entry name" value="PTS_EIIC"/>
</dbReference>
<feature type="domain" description="PTS EIIC type-1" evidence="14">
    <location>
        <begin position="107"/>
        <end position="457"/>
    </location>
</feature>
<evidence type="ECO:0000256" key="1">
    <source>
        <dbReference type="ARBA" id="ARBA00004651"/>
    </source>
</evidence>
<keyword evidence="7 12" id="KW-0812">Transmembrane</keyword>
<feature type="transmembrane region" description="Helical" evidence="12">
    <location>
        <begin position="174"/>
        <end position="192"/>
    </location>
</feature>
<evidence type="ECO:0000256" key="11">
    <source>
        <dbReference type="PROSITE-ProRule" id="PRU00421"/>
    </source>
</evidence>
<reference evidence="16 17" key="1">
    <citation type="submission" date="2016-04" db="EMBL/GenBank/DDBJ databases">
        <title>Draft genome of an Enterococcus thailandicus strain isolated from bovine feces.</title>
        <authorList>
            <person name="Beukers A.G."/>
            <person name="Zaheer R."/>
            <person name="Goji N."/>
            <person name="Cook S.R."/>
            <person name="Amoako K."/>
            <person name="Chaves A.V."/>
            <person name="Ward M.P."/>
            <person name="Mcallister T.A."/>
        </authorList>
    </citation>
    <scope>NUCLEOTIDE SEQUENCE [LARGE SCALE GENOMIC DNA]</scope>
    <source>
        <strain evidence="16 17">F0711D 46</strain>
    </source>
</reference>
<dbReference type="InterPro" id="IPR018113">
    <property type="entry name" value="PTrfase_EIIB_Cys"/>
</dbReference>
<feature type="transmembrane region" description="Helical" evidence="12">
    <location>
        <begin position="293"/>
        <end position="311"/>
    </location>
</feature>
<feature type="domain" description="PTS EIIB type-1" evidence="13">
    <location>
        <begin position="13"/>
        <end position="96"/>
    </location>
</feature>
<evidence type="ECO:0000256" key="7">
    <source>
        <dbReference type="ARBA" id="ARBA00022692"/>
    </source>
</evidence>
<evidence type="ECO:0000256" key="3">
    <source>
        <dbReference type="ARBA" id="ARBA00022475"/>
    </source>
</evidence>
<comment type="caution">
    <text evidence="16">The sequence shown here is derived from an EMBL/GenBank/DDBJ whole genome shotgun (WGS) entry which is preliminary data.</text>
</comment>
<feature type="transmembrane region" description="Helical" evidence="12">
    <location>
        <begin position="244"/>
        <end position="262"/>
    </location>
</feature>
<dbReference type="OrthoDB" id="9769191at2"/>
<feature type="transmembrane region" description="Helical" evidence="12">
    <location>
        <begin position="426"/>
        <end position="449"/>
    </location>
</feature>
<evidence type="ECO:0000256" key="4">
    <source>
        <dbReference type="ARBA" id="ARBA00022597"/>
    </source>
</evidence>
<dbReference type="PATRIC" id="fig|417368.6.peg.1910"/>
<dbReference type="Pfam" id="PF02378">
    <property type="entry name" value="PTS_EIIC"/>
    <property type="match status" value="1"/>
</dbReference>
<evidence type="ECO:0000256" key="6">
    <source>
        <dbReference type="ARBA" id="ARBA00022683"/>
    </source>
</evidence>
<gene>
    <name evidence="15" type="primary">bglPA</name>
    <name evidence="16" type="ORF">A6E74_11365</name>
    <name evidence="15" type="ORF">ETH01_12590</name>
</gene>
<keyword evidence="2" id="KW-0813">Transport</keyword>
<dbReference type="PROSITE" id="PS51103">
    <property type="entry name" value="PTS_EIIC_TYPE_1"/>
    <property type="match status" value="1"/>
</dbReference>
<accession>A0A179EV35</accession>
<evidence type="ECO:0000313" key="15">
    <source>
        <dbReference type="EMBL" id="GEK36972.1"/>
    </source>
</evidence>
<evidence type="ECO:0000313" key="18">
    <source>
        <dbReference type="Proteomes" id="UP000321361"/>
    </source>
</evidence>
<dbReference type="GO" id="GO:0090589">
    <property type="term" value="F:protein-phosphocysteine-trehalose phosphotransferase system transporter activity"/>
    <property type="evidence" value="ECO:0007669"/>
    <property type="project" value="TreeGrafter"/>
</dbReference>